<dbReference type="RefSeq" id="WP_155318708.1">
    <property type="nucleotide sequence ID" value="NZ_AP021874.1"/>
</dbReference>
<evidence type="ECO:0000256" key="7">
    <source>
        <dbReference type="SAM" id="Phobius"/>
    </source>
</evidence>
<dbReference type="Proteomes" id="UP000427906">
    <property type="component" value="Chromosome"/>
</dbReference>
<reference evidence="9 10" key="1">
    <citation type="submission" date="2019-11" db="EMBL/GenBank/DDBJ databases">
        <title>Comparative genomics of hydrocarbon-degrading Desulfosarcina strains.</title>
        <authorList>
            <person name="Watanabe M."/>
            <person name="Kojima H."/>
            <person name="Fukui M."/>
        </authorList>
    </citation>
    <scope>NUCLEOTIDE SEQUENCE [LARGE SCALE GENOMIC DNA]</scope>
    <source>
        <strain evidence="9 10">PL12</strain>
    </source>
</reference>
<dbReference type="OrthoDB" id="9808559at2"/>
<evidence type="ECO:0000259" key="8">
    <source>
        <dbReference type="PROSITE" id="PS51379"/>
    </source>
</evidence>
<evidence type="ECO:0000313" key="9">
    <source>
        <dbReference type="EMBL" id="BBO70786.1"/>
    </source>
</evidence>
<feature type="transmembrane region" description="Helical" evidence="7">
    <location>
        <begin position="12"/>
        <end position="34"/>
    </location>
</feature>
<feature type="domain" description="4Fe-4S ferredoxin-type" evidence="8">
    <location>
        <begin position="310"/>
        <end position="339"/>
    </location>
</feature>
<dbReference type="InterPro" id="IPR051684">
    <property type="entry name" value="Electron_Trans/Redox"/>
</dbReference>
<organism evidence="9 10">
    <name type="scientific">Desulfosarcina alkanivorans</name>
    <dbReference type="NCBI Taxonomy" id="571177"/>
    <lineage>
        <taxon>Bacteria</taxon>
        <taxon>Pseudomonadati</taxon>
        <taxon>Thermodesulfobacteriota</taxon>
        <taxon>Desulfobacteria</taxon>
        <taxon>Desulfobacterales</taxon>
        <taxon>Desulfosarcinaceae</taxon>
        <taxon>Desulfosarcina</taxon>
    </lineage>
</organism>
<keyword evidence="5" id="KW-0408">Iron</keyword>
<dbReference type="KEGG" id="dalk:DSCA_47160"/>
<dbReference type="PANTHER" id="PTHR30176:SF3">
    <property type="entry name" value="FERREDOXIN-TYPE PROTEIN NAPH"/>
    <property type="match status" value="1"/>
</dbReference>
<evidence type="ECO:0000313" key="10">
    <source>
        <dbReference type="Proteomes" id="UP000427906"/>
    </source>
</evidence>
<keyword evidence="7" id="KW-0812">Transmembrane</keyword>
<feature type="domain" description="4Fe-4S ferredoxin-type" evidence="8">
    <location>
        <begin position="390"/>
        <end position="420"/>
    </location>
</feature>
<feature type="transmembrane region" description="Helical" evidence="7">
    <location>
        <begin position="147"/>
        <end position="167"/>
    </location>
</feature>
<dbReference type="GO" id="GO:0005886">
    <property type="term" value="C:plasma membrane"/>
    <property type="evidence" value="ECO:0007669"/>
    <property type="project" value="TreeGrafter"/>
</dbReference>
<dbReference type="AlphaFoldDB" id="A0A5K7YNK1"/>
<evidence type="ECO:0000256" key="6">
    <source>
        <dbReference type="ARBA" id="ARBA00023014"/>
    </source>
</evidence>
<protein>
    <submittedName>
        <fullName evidence="9">(4Fe-4S)-binding protein</fullName>
    </submittedName>
</protein>
<keyword evidence="6" id="KW-0411">Iron-sulfur</keyword>
<feature type="transmembrane region" description="Helical" evidence="7">
    <location>
        <begin position="240"/>
        <end position="261"/>
    </location>
</feature>
<dbReference type="PROSITE" id="PS51379">
    <property type="entry name" value="4FE4S_FER_2"/>
    <property type="match status" value="3"/>
</dbReference>
<dbReference type="EMBL" id="AP021874">
    <property type="protein sequence ID" value="BBO70786.1"/>
    <property type="molecule type" value="Genomic_DNA"/>
</dbReference>
<accession>A0A5K7YNK1</accession>
<dbReference type="Gene3D" id="3.30.70.20">
    <property type="match status" value="2"/>
</dbReference>
<keyword evidence="4" id="KW-0249">Electron transport</keyword>
<dbReference type="PANTHER" id="PTHR30176">
    <property type="entry name" value="FERREDOXIN-TYPE PROTEIN NAPH"/>
    <property type="match status" value="1"/>
</dbReference>
<keyword evidence="1" id="KW-0813">Transport</keyword>
<dbReference type="InterPro" id="IPR017900">
    <property type="entry name" value="4Fe4S_Fe_S_CS"/>
</dbReference>
<keyword evidence="7" id="KW-0472">Membrane</keyword>
<dbReference type="Pfam" id="PF00037">
    <property type="entry name" value="Fer4"/>
    <property type="match status" value="2"/>
</dbReference>
<evidence type="ECO:0000256" key="3">
    <source>
        <dbReference type="ARBA" id="ARBA00022723"/>
    </source>
</evidence>
<dbReference type="SUPFAM" id="SSF54862">
    <property type="entry name" value="4Fe-4S ferredoxins"/>
    <property type="match status" value="3"/>
</dbReference>
<keyword evidence="10" id="KW-1185">Reference proteome</keyword>
<keyword evidence="7" id="KW-1133">Transmembrane helix</keyword>
<evidence type="ECO:0000256" key="2">
    <source>
        <dbReference type="ARBA" id="ARBA00022485"/>
    </source>
</evidence>
<evidence type="ECO:0000256" key="1">
    <source>
        <dbReference type="ARBA" id="ARBA00022448"/>
    </source>
</evidence>
<dbReference type="GO" id="GO:0051539">
    <property type="term" value="F:4 iron, 4 sulfur cluster binding"/>
    <property type="evidence" value="ECO:0007669"/>
    <property type="project" value="UniProtKB-KW"/>
</dbReference>
<sequence length="645" mass="70089">MRIVTARRISQIFFFILFLWFCIVSTLGEAWWQLRGWPVGWLIQLDPLVGLGTLLATGTLYAGLLWGLLTVVLTIVLGRFFCGWLCPFGALHQAVGWLANRGHRTAAMIAANRYRRAQGIKYAILVFLLGAASGDLIGRLLRLSVGAPWVVVVIVAALLLVGTVVHFLRTISGVRWVTGVAVAAAVWLVLGFFTDGSRWLAASLQTGLLDPVPLFCRSVNLTLLPLVDGRLVSLSTTSRIYPGAVVMGALFWTTIFLNLAVPRFYCRFVCPLGALFGLLGKNALWRVGQRAKGCTACGACDRHCEGGCEPATVMRSAECVLCMNCMDSCRHDVMGYHPYPSAAGEVAVPDLNRREFVAALAAGLAAAPLARLEGMTGEAWNPAVIRPPGSLPETEFLQRCIKCGQCMRVCPTNVIHPAGLQAGVEGFWTPMLDFRMGTSGCQQGCIACGNLCPTAAIRPISLDERLGKGDFTSRGPIRIGMAFVDRGRCLPWAMDRPCIVCQENCPVSPKAIFTRETFRPVRLDGKLRFLGMTGSRLMVDGPALPAERFATGDYFISMGKRHGTPPARITEIGPGGLTLADTPPAETANRGDPVTLLVRLQLPYVDPAQCIGCGVCEHECPVKGRRAIRVTAENETRQRRHRLLL</sequence>
<keyword evidence="2" id="KW-0004">4Fe-4S</keyword>
<dbReference type="CDD" id="cd16373">
    <property type="entry name" value="DMSOR_beta_like"/>
    <property type="match status" value="1"/>
</dbReference>
<keyword evidence="3" id="KW-0479">Metal-binding</keyword>
<evidence type="ECO:0000256" key="5">
    <source>
        <dbReference type="ARBA" id="ARBA00023004"/>
    </source>
</evidence>
<dbReference type="InterPro" id="IPR017896">
    <property type="entry name" value="4Fe4S_Fe-S-bd"/>
</dbReference>
<feature type="transmembrane region" description="Helical" evidence="7">
    <location>
        <begin position="174"/>
        <end position="193"/>
    </location>
</feature>
<evidence type="ECO:0000256" key="4">
    <source>
        <dbReference type="ARBA" id="ARBA00022982"/>
    </source>
</evidence>
<feature type="transmembrane region" description="Helical" evidence="7">
    <location>
        <begin position="122"/>
        <end position="141"/>
    </location>
</feature>
<dbReference type="GO" id="GO:0046872">
    <property type="term" value="F:metal ion binding"/>
    <property type="evidence" value="ECO:0007669"/>
    <property type="project" value="UniProtKB-KW"/>
</dbReference>
<feature type="domain" description="4Fe-4S ferredoxin-type" evidence="8">
    <location>
        <begin position="601"/>
        <end position="633"/>
    </location>
</feature>
<proteinExistence type="predicted"/>
<dbReference type="Pfam" id="PF12801">
    <property type="entry name" value="Fer4_5"/>
    <property type="match status" value="2"/>
</dbReference>
<name>A0A5K7YNK1_9BACT</name>
<feature type="transmembrane region" description="Helical" evidence="7">
    <location>
        <begin position="268"/>
        <end position="285"/>
    </location>
</feature>
<feature type="transmembrane region" description="Helical" evidence="7">
    <location>
        <begin position="54"/>
        <end position="77"/>
    </location>
</feature>
<dbReference type="PROSITE" id="PS00198">
    <property type="entry name" value="4FE4S_FER_1"/>
    <property type="match status" value="2"/>
</dbReference>
<gene>
    <name evidence="9" type="ORF">DSCA_47160</name>
</gene>